<evidence type="ECO:0000313" key="2">
    <source>
        <dbReference type="Proteomes" id="UP000691718"/>
    </source>
</evidence>
<comment type="caution">
    <text evidence="1">The sequence shown here is derived from an EMBL/GenBank/DDBJ whole genome shotgun (WGS) entry which is preliminary data.</text>
</comment>
<proteinExistence type="predicted"/>
<gene>
    <name evidence="1" type="ORF">PAPOLLO_LOCUS20995</name>
</gene>
<dbReference type="OrthoDB" id="7268531at2759"/>
<organism evidence="1 2">
    <name type="scientific">Parnassius apollo</name>
    <name type="common">Apollo butterfly</name>
    <name type="synonym">Papilio apollo</name>
    <dbReference type="NCBI Taxonomy" id="110799"/>
    <lineage>
        <taxon>Eukaryota</taxon>
        <taxon>Metazoa</taxon>
        <taxon>Ecdysozoa</taxon>
        <taxon>Arthropoda</taxon>
        <taxon>Hexapoda</taxon>
        <taxon>Insecta</taxon>
        <taxon>Pterygota</taxon>
        <taxon>Neoptera</taxon>
        <taxon>Endopterygota</taxon>
        <taxon>Lepidoptera</taxon>
        <taxon>Glossata</taxon>
        <taxon>Ditrysia</taxon>
        <taxon>Papilionoidea</taxon>
        <taxon>Papilionidae</taxon>
        <taxon>Parnassiinae</taxon>
        <taxon>Parnassini</taxon>
        <taxon>Parnassius</taxon>
        <taxon>Parnassius</taxon>
    </lineage>
</organism>
<reference evidence="1" key="1">
    <citation type="submission" date="2021-04" db="EMBL/GenBank/DDBJ databases">
        <authorList>
            <person name="Tunstrom K."/>
        </authorList>
    </citation>
    <scope>NUCLEOTIDE SEQUENCE</scope>
</reference>
<sequence length="437" mass="51342">MDDDQSSGYAVLVEEKKDAKIPDGPMIKLFESLVTNYCYKQDIILTNAQIIDILQVDFNIDIQKIHDVEVEIYVDVVKKYLKEWPEWDELERSIIDFKSDNNSKPITSIIEEKYLNLKKYLGNMLEIAKHLSPDVVKNIPKTGQMYKKENVNEENVVMEIQATRKQLNHLILRHPIGNNSIFNVNEALPKYYDYPNLLPLHSILSWSGIEVELKLKWAQGGVINLKYENCHKLQHKLVNKMLNLDSYQKSSLNQQWEVKSTRKNSTEISKDVILNLFEQCILNDRYRKWKPVLVSMHKILSDITRSMPSNIGVPGTFRKYLSKYSYVRFLYKNVTDEETDTENEKYDLQIQEVLSPMCQLYIGLYRSREELIKIHCDFCQVTFTGENVAWEIQNHFKSHVAEPDWQCVNCDKTITMSDLTWENWNHTCEPLSLCHMQ</sequence>
<accession>A0A8S3XPM4</accession>
<name>A0A8S3XPM4_PARAO</name>
<evidence type="ECO:0000313" key="1">
    <source>
        <dbReference type="EMBL" id="CAG5037041.1"/>
    </source>
</evidence>
<dbReference type="AlphaFoldDB" id="A0A8S3XPM4"/>
<keyword evidence="2" id="KW-1185">Reference proteome</keyword>
<dbReference type="Proteomes" id="UP000691718">
    <property type="component" value="Unassembled WGS sequence"/>
</dbReference>
<protein>
    <submittedName>
        <fullName evidence="1">(apollo) hypothetical protein</fullName>
    </submittedName>
</protein>
<dbReference type="EMBL" id="CAJQZP010001297">
    <property type="protein sequence ID" value="CAG5037041.1"/>
    <property type="molecule type" value="Genomic_DNA"/>
</dbReference>